<comment type="caution">
    <text evidence="1">The sequence shown here is derived from an EMBL/GenBank/DDBJ whole genome shotgun (WGS) entry which is preliminary data.</text>
</comment>
<dbReference type="Proteomes" id="UP000019753">
    <property type="component" value="Unassembled WGS sequence"/>
</dbReference>
<gene>
    <name evidence="1" type="ORF">N866_05280</name>
</gene>
<dbReference type="OrthoDB" id="4829751at2"/>
<keyword evidence="2" id="KW-1185">Reference proteome</keyword>
<protein>
    <submittedName>
        <fullName evidence="1">Uncharacterized protein</fullName>
    </submittedName>
</protein>
<accession>A0A021VRV3</accession>
<evidence type="ECO:0000313" key="1">
    <source>
        <dbReference type="EMBL" id="EYR62790.1"/>
    </source>
</evidence>
<organism evidence="1 2">
    <name type="scientific">Actinotalea ferrariae CF5-4</name>
    <dbReference type="NCBI Taxonomy" id="948458"/>
    <lineage>
        <taxon>Bacteria</taxon>
        <taxon>Bacillati</taxon>
        <taxon>Actinomycetota</taxon>
        <taxon>Actinomycetes</taxon>
        <taxon>Micrococcales</taxon>
        <taxon>Cellulomonadaceae</taxon>
        <taxon>Actinotalea</taxon>
    </lineage>
</organism>
<proteinExistence type="predicted"/>
<dbReference type="EMBL" id="AXCW01000169">
    <property type="protein sequence ID" value="EYR62790.1"/>
    <property type="molecule type" value="Genomic_DNA"/>
</dbReference>
<dbReference type="AlphaFoldDB" id="A0A021VRV3"/>
<sequence>MADLEQARAAKARLRSELVGHHGICGIGLVRVRQGYAVRVSLASADDDDLPTDVDGVPVRVAVVGAITPQQ</sequence>
<dbReference type="RefSeq" id="WP_034227186.1">
    <property type="nucleotide sequence ID" value="NZ_AXCW01000169.1"/>
</dbReference>
<evidence type="ECO:0000313" key="2">
    <source>
        <dbReference type="Proteomes" id="UP000019753"/>
    </source>
</evidence>
<name>A0A021VRV3_9CELL</name>
<reference evidence="1 2" key="1">
    <citation type="submission" date="2014-01" db="EMBL/GenBank/DDBJ databases">
        <title>Actinotalea ferrariae CF5-4.</title>
        <authorList>
            <person name="Chen F."/>
            <person name="Li Y."/>
            <person name="Wang G."/>
        </authorList>
    </citation>
    <scope>NUCLEOTIDE SEQUENCE [LARGE SCALE GENOMIC DNA]</scope>
    <source>
        <strain evidence="1 2">CF5-4</strain>
    </source>
</reference>